<reference evidence="1" key="1">
    <citation type="journal article" date="2019" name="Sci. Rep.">
        <title>Draft genome of Tanacetum cinerariifolium, the natural source of mosquito coil.</title>
        <authorList>
            <person name="Yamashiro T."/>
            <person name="Shiraishi A."/>
            <person name="Satake H."/>
            <person name="Nakayama K."/>
        </authorList>
    </citation>
    <scope>NUCLEOTIDE SEQUENCE</scope>
</reference>
<accession>A0A6L2J2S9</accession>
<name>A0A6L2J2S9_TANCI</name>
<comment type="caution">
    <text evidence="1">The sequence shown here is derived from an EMBL/GenBank/DDBJ whole genome shotgun (WGS) entry which is preliminary data.</text>
</comment>
<sequence length="225" mass="25205">MVDAQVVVDDDDDDCEVLCKKDVYDELCGFNLVHGDNKLDKVVCELFDVSYNSIYAFHVAQKPIEKVLENMEVGMAEKTEANGETQNPKFLRQGEACLSEQCTRKDAPIRSSTGIEVGLGEHLVLMERPIRSQLEIRAGLECGLLISASHGHAKIVPGDVAAVEILISARKELFWVRDVFATDVRRFDEGVFIGNLRKPIKEVMPKLEDKLSKVARSEVVLWFIV</sequence>
<dbReference type="AlphaFoldDB" id="A0A6L2J2S9"/>
<organism evidence="1">
    <name type="scientific">Tanacetum cinerariifolium</name>
    <name type="common">Dalmatian daisy</name>
    <name type="synonym">Chrysanthemum cinerariifolium</name>
    <dbReference type="NCBI Taxonomy" id="118510"/>
    <lineage>
        <taxon>Eukaryota</taxon>
        <taxon>Viridiplantae</taxon>
        <taxon>Streptophyta</taxon>
        <taxon>Embryophyta</taxon>
        <taxon>Tracheophyta</taxon>
        <taxon>Spermatophyta</taxon>
        <taxon>Magnoliopsida</taxon>
        <taxon>eudicotyledons</taxon>
        <taxon>Gunneridae</taxon>
        <taxon>Pentapetalae</taxon>
        <taxon>asterids</taxon>
        <taxon>campanulids</taxon>
        <taxon>Asterales</taxon>
        <taxon>Asteraceae</taxon>
        <taxon>Asteroideae</taxon>
        <taxon>Anthemideae</taxon>
        <taxon>Anthemidinae</taxon>
        <taxon>Tanacetum</taxon>
    </lineage>
</organism>
<protein>
    <submittedName>
        <fullName evidence="1">Probable zinc metallopeptidase EGY3, chloroplastic</fullName>
    </submittedName>
</protein>
<gene>
    <name evidence="1" type="ORF">Tci_003307</name>
</gene>
<dbReference type="EMBL" id="BKCJ010000240">
    <property type="protein sequence ID" value="GEU31329.1"/>
    <property type="molecule type" value="Genomic_DNA"/>
</dbReference>
<evidence type="ECO:0000313" key="1">
    <source>
        <dbReference type="EMBL" id="GEU31329.1"/>
    </source>
</evidence>
<proteinExistence type="predicted"/>